<comment type="function">
    <text evidence="5">One of two assembly initiator proteins, it binds directly to the 5'-end of the 23S rRNA, where it nucleates assembly of the 50S subunit.</text>
</comment>
<evidence type="ECO:0000256" key="3">
    <source>
        <dbReference type="ARBA" id="ARBA00023274"/>
    </source>
</evidence>
<proteinExistence type="inferred from homology"/>
<name>A0A1G1WNC6_9BACT</name>
<dbReference type="GO" id="GO:0005840">
    <property type="term" value="C:ribosome"/>
    <property type="evidence" value="ECO:0007669"/>
    <property type="project" value="UniProtKB-KW"/>
</dbReference>
<evidence type="ECO:0000313" key="9">
    <source>
        <dbReference type="Proteomes" id="UP000177821"/>
    </source>
</evidence>
<keyword evidence="5" id="KW-0694">RNA-binding</keyword>
<dbReference type="InterPro" id="IPR014722">
    <property type="entry name" value="Rib_uL2_dom2"/>
</dbReference>
<dbReference type="InterPro" id="IPR005824">
    <property type="entry name" value="KOW"/>
</dbReference>
<dbReference type="CDD" id="cd06089">
    <property type="entry name" value="KOW_RPL26"/>
    <property type="match status" value="1"/>
</dbReference>
<dbReference type="GO" id="GO:0006412">
    <property type="term" value="P:translation"/>
    <property type="evidence" value="ECO:0007669"/>
    <property type="project" value="UniProtKB-UniRule"/>
</dbReference>
<gene>
    <name evidence="5" type="primary">rplX</name>
    <name evidence="8" type="ORF">A3J50_01155</name>
</gene>
<evidence type="ECO:0000259" key="7">
    <source>
        <dbReference type="SMART" id="SM00739"/>
    </source>
</evidence>
<sequence length="100" mass="11009">MKLRIGDNVKVNTGSNKGKTGKIQKVVEDKRKVVVEGINVYKKHTRKNMGGGIVEKTFPLDVSKVSLVCPKCNQTARIGLTIGSDGKKIRTCRKCKQPLN</sequence>
<dbReference type="InterPro" id="IPR057264">
    <property type="entry name" value="Ribosomal_uL24_C"/>
</dbReference>
<dbReference type="InterPro" id="IPR008991">
    <property type="entry name" value="Translation_prot_SH3-like_sf"/>
</dbReference>
<protein>
    <recommendedName>
        <fullName evidence="4 5">Large ribosomal subunit protein uL24</fullName>
    </recommendedName>
</protein>
<keyword evidence="5" id="KW-0699">rRNA-binding</keyword>
<organism evidence="8 9">
    <name type="scientific">Candidatus Woykebacteria bacterium RIFCSPHIGHO2_02_FULL_43_16b</name>
    <dbReference type="NCBI Taxonomy" id="1802601"/>
    <lineage>
        <taxon>Bacteria</taxon>
        <taxon>Candidatus Woykeibacteriota</taxon>
    </lineage>
</organism>
<dbReference type="PANTHER" id="PTHR12903">
    <property type="entry name" value="MITOCHONDRIAL RIBOSOMAL PROTEIN L24"/>
    <property type="match status" value="1"/>
</dbReference>
<evidence type="ECO:0000256" key="1">
    <source>
        <dbReference type="ARBA" id="ARBA00010618"/>
    </source>
</evidence>
<dbReference type="SUPFAM" id="SSF50104">
    <property type="entry name" value="Translation proteins SH3-like domain"/>
    <property type="match status" value="1"/>
</dbReference>
<dbReference type="GO" id="GO:0003735">
    <property type="term" value="F:structural constituent of ribosome"/>
    <property type="evidence" value="ECO:0007669"/>
    <property type="project" value="InterPro"/>
</dbReference>
<dbReference type="EMBL" id="MHCX01000045">
    <property type="protein sequence ID" value="OGY28707.1"/>
    <property type="molecule type" value="Genomic_DNA"/>
</dbReference>
<comment type="function">
    <text evidence="5">One of the proteins that surrounds the polypeptide exit tunnel on the outside of the subunit.</text>
</comment>
<evidence type="ECO:0000256" key="6">
    <source>
        <dbReference type="SAM" id="MobiDB-lite"/>
    </source>
</evidence>
<dbReference type="AlphaFoldDB" id="A0A1G1WNC6"/>
<comment type="similarity">
    <text evidence="1 5">Belongs to the universal ribosomal protein uL24 family.</text>
</comment>
<evidence type="ECO:0000256" key="4">
    <source>
        <dbReference type="ARBA" id="ARBA00035206"/>
    </source>
</evidence>
<evidence type="ECO:0000256" key="5">
    <source>
        <dbReference type="HAMAP-Rule" id="MF_01326"/>
    </source>
</evidence>
<evidence type="ECO:0000256" key="2">
    <source>
        <dbReference type="ARBA" id="ARBA00022980"/>
    </source>
</evidence>
<dbReference type="GO" id="GO:0019843">
    <property type="term" value="F:rRNA binding"/>
    <property type="evidence" value="ECO:0007669"/>
    <property type="project" value="UniProtKB-UniRule"/>
</dbReference>
<comment type="caution">
    <text evidence="8">The sequence shown here is derived from an EMBL/GenBank/DDBJ whole genome shotgun (WGS) entry which is preliminary data.</text>
</comment>
<reference evidence="8 9" key="1">
    <citation type="journal article" date="2016" name="Nat. Commun.">
        <title>Thousands of microbial genomes shed light on interconnected biogeochemical processes in an aquifer system.</title>
        <authorList>
            <person name="Anantharaman K."/>
            <person name="Brown C.T."/>
            <person name="Hug L.A."/>
            <person name="Sharon I."/>
            <person name="Castelle C.J."/>
            <person name="Probst A.J."/>
            <person name="Thomas B.C."/>
            <person name="Singh A."/>
            <person name="Wilkins M.J."/>
            <person name="Karaoz U."/>
            <person name="Brodie E.L."/>
            <person name="Williams K.H."/>
            <person name="Hubbard S.S."/>
            <person name="Banfield J.F."/>
        </authorList>
    </citation>
    <scope>NUCLEOTIDE SEQUENCE [LARGE SCALE GENOMIC DNA]</scope>
</reference>
<dbReference type="Pfam" id="PF00467">
    <property type="entry name" value="KOW"/>
    <property type="match status" value="1"/>
</dbReference>
<dbReference type="Proteomes" id="UP000177821">
    <property type="component" value="Unassembled WGS sequence"/>
</dbReference>
<dbReference type="NCBIfam" id="TIGR01079">
    <property type="entry name" value="rplX_bact"/>
    <property type="match status" value="1"/>
</dbReference>
<dbReference type="Gene3D" id="2.30.30.30">
    <property type="match status" value="1"/>
</dbReference>
<feature type="domain" description="KOW" evidence="7">
    <location>
        <begin position="2"/>
        <end position="29"/>
    </location>
</feature>
<keyword evidence="3 5" id="KW-0687">Ribonucleoprotein</keyword>
<dbReference type="HAMAP" id="MF_01326_B">
    <property type="entry name" value="Ribosomal_uL24_B"/>
    <property type="match status" value="1"/>
</dbReference>
<evidence type="ECO:0000313" key="8">
    <source>
        <dbReference type="EMBL" id="OGY28707.1"/>
    </source>
</evidence>
<dbReference type="GO" id="GO:1990904">
    <property type="term" value="C:ribonucleoprotein complex"/>
    <property type="evidence" value="ECO:0007669"/>
    <property type="project" value="UniProtKB-KW"/>
</dbReference>
<keyword evidence="2 5" id="KW-0689">Ribosomal protein</keyword>
<dbReference type="SMART" id="SM00739">
    <property type="entry name" value="KOW"/>
    <property type="match status" value="1"/>
</dbReference>
<feature type="region of interest" description="Disordered" evidence="6">
    <location>
        <begin position="1"/>
        <end position="22"/>
    </location>
</feature>
<dbReference type="Pfam" id="PF17136">
    <property type="entry name" value="ribosomal_L24"/>
    <property type="match status" value="1"/>
</dbReference>
<accession>A0A1G1WNC6</accession>
<dbReference type="InterPro" id="IPR041988">
    <property type="entry name" value="Ribosomal_uL24_KOW"/>
</dbReference>
<comment type="subunit">
    <text evidence="5">Part of the 50S ribosomal subunit.</text>
</comment>
<dbReference type="InterPro" id="IPR003256">
    <property type="entry name" value="Ribosomal_uL24"/>
</dbReference>